<dbReference type="Pfam" id="PF02270">
    <property type="entry name" value="TFIIF_beta"/>
    <property type="match status" value="1"/>
</dbReference>
<evidence type="ECO:0000256" key="9">
    <source>
        <dbReference type="PIRNR" id="PIRNR015849"/>
    </source>
</evidence>
<keyword evidence="14" id="KW-1185">Reference proteome</keyword>
<dbReference type="STRING" id="67767.A0A0J7KD78"/>
<comment type="caution">
    <text evidence="13">The sequence shown here is derived from an EMBL/GenBank/DDBJ whole genome shotgun (WGS) entry which is preliminary data.</text>
</comment>
<dbReference type="InterPro" id="IPR003196">
    <property type="entry name" value="TFIIF_beta"/>
</dbReference>
<proteinExistence type="inferred from homology"/>
<dbReference type="AlphaFoldDB" id="A0A0J7KD78"/>
<dbReference type="InterPro" id="IPR011039">
    <property type="entry name" value="TFIIF_interaction"/>
</dbReference>
<dbReference type="CDD" id="cd07980">
    <property type="entry name" value="TFIIF_beta"/>
    <property type="match status" value="1"/>
</dbReference>
<dbReference type="InterPro" id="IPR036390">
    <property type="entry name" value="WH_DNA-bd_sf"/>
</dbReference>
<dbReference type="Gene3D" id="1.10.10.10">
    <property type="entry name" value="Winged helix-like DNA-binding domain superfamily/Winged helix DNA-binding domain"/>
    <property type="match status" value="1"/>
</dbReference>
<keyword evidence="4 9" id="KW-0805">Transcription regulation</keyword>
<dbReference type="SUPFAM" id="SSF50916">
    <property type="entry name" value="Rap30/74 interaction domains"/>
    <property type="match status" value="1"/>
</dbReference>
<dbReference type="EMBL" id="LBMM01009412">
    <property type="protein sequence ID" value="KMQ88156.1"/>
    <property type="molecule type" value="Genomic_DNA"/>
</dbReference>
<keyword evidence="7 9" id="KW-0539">Nucleus</keyword>
<protein>
    <recommendedName>
        <fullName evidence="3 9">General transcription factor IIF subunit 2</fullName>
    </recommendedName>
    <alternativeName>
        <fullName evidence="8 9">Transcription initiation factor IIF subunit beta</fullName>
    </alternativeName>
</protein>
<evidence type="ECO:0000313" key="14">
    <source>
        <dbReference type="Proteomes" id="UP000036403"/>
    </source>
</evidence>
<dbReference type="PIRSF" id="PIRSF015849">
    <property type="entry name" value="TFIIF-beta"/>
    <property type="match status" value="1"/>
</dbReference>
<feature type="domain" description="TFIIF beta subunit N-terminal" evidence="12">
    <location>
        <begin position="19"/>
        <end position="99"/>
    </location>
</feature>
<dbReference type="PaxDb" id="67767-A0A0J7KD78"/>
<sequence>MSANTSHTEKELDLSNAGRGVWLVKVPKYIANKWEKAPGNIEVGKLKITKNPGQKAEVSLKLSEAVLALKESGEEEIPKQHRLDVTTVTRQMLGVFSHVTPSASSDAIVPETEKLFMEGRIVQKLECRPYADNCYMKLKLESIKRASVPQRQVQQLDRVVQNFKPIEYAEKKKAEGKKMRDDRNAVQDMLFAAFEKHQYYNIRDLVKITRQPIVYLKEILNEVCNYNLKNPHRNMWELKPEYRHYKEEEKPTDNTSKKGNESEDD</sequence>
<evidence type="ECO:0000259" key="11">
    <source>
        <dbReference type="Pfam" id="PF02270"/>
    </source>
</evidence>
<evidence type="ECO:0000256" key="3">
    <source>
        <dbReference type="ARBA" id="ARBA00020815"/>
    </source>
</evidence>
<reference evidence="13 14" key="1">
    <citation type="submission" date="2015-04" db="EMBL/GenBank/DDBJ databases">
        <title>Lasius niger genome sequencing.</title>
        <authorList>
            <person name="Konorov E.A."/>
            <person name="Nikitin M.A."/>
            <person name="Kirill M.V."/>
            <person name="Chang P."/>
        </authorList>
    </citation>
    <scope>NUCLEOTIDE SEQUENCE [LARGE SCALE GENOMIC DNA]</scope>
    <source>
        <tissue evidence="13">Whole</tissue>
    </source>
</reference>
<evidence type="ECO:0000256" key="6">
    <source>
        <dbReference type="ARBA" id="ARBA00023163"/>
    </source>
</evidence>
<dbReference type="SUPFAM" id="SSF46785">
    <property type="entry name" value="Winged helix' DNA-binding domain"/>
    <property type="match status" value="1"/>
</dbReference>
<organism evidence="13 14">
    <name type="scientific">Lasius niger</name>
    <name type="common">Black garden ant</name>
    <dbReference type="NCBI Taxonomy" id="67767"/>
    <lineage>
        <taxon>Eukaryota</taxon>
        <taxon>Metazoa</taxon>
        <taxon>Ecdysozoa</taxon>
        <taxon>Arthropoda</taxon>
        <taxon>Hexapoda</taxon>
        <taxon>Insecta</taxon>
        <taxon>Pterygota</taxon>
        <taxon>Neoptera</taxon>
        <taxon>Endopterygota</taxon>
        <taxon>Hymenoptera</taxon>
        <taxon>Apocrita</taxon>
        <taxon>Aculeata</taxon>
        <taxon>Formicoidea</taxon>
        <taxon>Formicidae</taxon>
        <taxon>Formicinae</taxon>
        <taxon>Lasius</taxon>
        <taxon>Lasius</taxon>
    </lineage>
</organism>
<evidence type="ECO:0000256" key="7">
    <source>
        <dbReference type="ARBA" id="ARBA00023242"/>
    </source>
</evidence>
<dbReference type="Pfam" id="PF17683">
    <property type="entry name" value="TFIIF_beta_N"/>
    <property type="match status" value="1"/>
</dbReference>
<evidence type="ECO:0000259" key="12">
    <source>
        <dbReference type="Pfam" id="PF17683"/>
    </source>
</evidence>
<feature type="region of interest" description="Disordered" evidence="10">
    <location>
        <begin position="243"/>
        <end position="265"/>
    </location>
</feature>
<dbReference type="FunFam" id="1.10.10.10:FF:000035">
    <property type="entry name" value="General transcription factor IIF subunit 2"/>
    <property type="match status" value="1"/>
</dbReference>
<dbReference type="GO" id="GO:0005674">
    <property type="term" value="C:transcription factor TFIIF complex"/>
    <property type="evidence" value="ECO:0007669"/>
    <property type="project" value="InterPro"/>
</dbReference>
<comment type="subcellular location">
    <subcellularLocation>
        <location evidence="1 9">Nucleus</location>
    </subcellularLocation>
</comment>
<evidence type="ECO:0000256" key="1">
    <source>
        <dbReference type="ARBA" id="ARBA00004123"/>
    </source>
</evidence>
<dbReference type="GO" id="GO:0006367">
    <property type="term" value="P:transcription initiation at RNA polymerase II promoter"/>
    <property type="evidence" value="ECO:0007669"/>
    <property type="project" value="UniProtKB-UniRule"/>
</dbReference>
<accession>A0A0J7KD78</accession>
<dbReference type="InterPro" id="IPR040450">
    <property type="entry name" value="TFIIF_beta_HTH"/>
</dbReference>
<comment type="function">
    <text evidence="9">TFIIF is a general transcription initiation factor that binds to RNA polymerase II and helps to recruit it to the initiation complex in collaboration with TFIIB.</text>
</comment>
<keyword evidence="5 9" id="KW-0238">DNA-binding</keyword>
<evidence type="ECO:0000256" key="10">
    <source>
        <dbReference type="SAM" id="MobiDB-lite"/>
    </source>
</evidence>
<evidence type="ECO:0000256" key="5">
    <source>
        <dbReference type="ARBA" id="ARBA00023125"/>
    </source>
</evidence>
<dbReference type="PANTHER" id="PTHR10445">
    <property type="entry name" value="GENERAL TRANSCRIPTION FACTOR IIF SUBUNIT 2"/>
    <property type="match status" value="1"/>
</dbReference>
<dbReference type="Proteomes" id="UP000036403">
    <property type="component" value="Unassembled WGS sequence"/>
</dbReference>
<dbReference type="PANTHER" id="PTHR10445:SF0">
    <property type="entry name" value="GENERAL TRANSCRIPTION FACTOR IIF SUBUNIT 2"/>
    <property type="match status" value="1"/>
</dbReference>
<dbReference type="OrthoDB" id="26094at2759"/>
<evidence type="ECO:0000256" key="4">
    <source>
        <dbReference type="ARBA" id="ARBA00023015"/>
    </source>
</evidence>
<name>A0A0J7KD78_LASNI</name>
<evidence type="ECO:0000256" key="8">
    <source>
        <dbReference type="ARBA" id="ARBA00033388"/>
    </source>
</evidence>
<dbReference type="GO" id="GO:0003677">
    <property type="term" value="F:DNA binding"/>
    <property type="evidence" value="ECO:0007669"/>
    <property type="project" value="UniProtKB-UniRule"/>
</dbReference>
<evidence type="ECO:0000313" key="13">
    <source>
        <dbReference type="EMBL" id="KMQ88156.1"/>
    </source>
</evidence>
<keyword evidence="6 9" id="KW-0804">Transcription</keyword>
<comment type="similarity">
    <text evidence="2 9">Belongs to the TFIIF beta subunit family.</text>
</comment>
<dbReference type="InterPro" id="IPR036388">
    <property type="entry name" value="WH-like_DNA-bd_sf"/>
</dbReference>
<dbReference type="InterPro" id="IPR040504">
    <property type="entry name" value="TFIIF_beta_N"/>
</dbReference>
<gene>
    <name evidence="13" type="ORF">RF55_12404</name>
</gene>
<evidence type="ECO:0000256" key="2">
    <source>
        <dbReference type="ARBA" id="ARBA00009543"/>
    </source>
</evidence>
<feature type="domain" description="TFIIF beta subunit HTH" evidence="11">
    <location>
        <begin position="180"/>
        <end position="243"/>
    </location>
</feature>
<dbReference type="GO" id="GO:0006368">
    <property type="term" value="P:transcription elongation by RNA polymerase II"/>
    <property type="evidence" value="ECO:0007669"/>
    <property type="project" value="UniProtKB-ARBA"/>
</dbReference>